<dbReference type="SUPFAM" id="SSF103088">
    <property type="entry name" value="OmpA-like"/>
    <property type="match status" value="1"/>
</dbReference>
<dbReference type="eggNOG" id="COG1360">
    <property type="taxonomic scope" value="Bacteria"/>
</dbReference>
<evidence type="ECO:0000313" key="3">
    <source>
        <dbReference type="Proteomes" id="UP000008963"/>
    </source>
</evidence>
<dbReference type="PATRIC" id="fig|862908.3.peg.2452"/>
<keyword evidence="1" id="KW-0175">Coiled coil</keyword>
<name>E1X612_HALMS</name>
<keyword evidence="3" id="KW-1185">Reference proteome</keyword>
<protein>
    <submittedName>
        <fullName evidence="2">Uncharacterized protein</fullName>
    </submittedName>
</protein>
<proteinExistence type="predicted"/>
<sequence length="504" mass="57826">MIKGSHMISRKIIKLSLIYSLTCFSTEYVMAKTQSLENNDSLNHLETSIDGAKAISAKLSPHEETMKSLLLTHGEKSAVLKNIDKVLAQKNKAIFEYMKLTKSLSSKVEELTLSQKIKGEFQKRELSGNIEDHDQTISDLKGIIVQKDLRIQYLKKSMKNQNIQLSQKIKKLNFKLKDLTNAFNEMPEKMEAMAILSQSKHIEEIRNLQNQLHIKNASILEYQKKIDMYENETELSSASSLLANELKRSQDQLSKFKISYNELEKKYNDQVEENKQLRTYASNIKEEYTNHISILQDKYAAAINTNSKLDNSYDGKVNRMPASVVSYEPIPSSVDLGYLVEVDPRHLKLILDENFFFNSGQYEMTETTRTKLQSIIGAYSKEIFSKDELKDRLERIHIIGHSSPIYKGKYVDPIDADPKAFQDNMDISIQRAKSVARAITDNNFELPHRNEIRSKLVISGKSFSEPRMKPRGPASIQARECGIYDCESSQRVEIIFELQKKDSK</sequence>
<dbReference type="EMBL" id="FQ312005">
    <property type="protein sequence ID" value="CBW27356.1"/>
    <property type="molecule type" value="Genomic_DNA"/>
</dbReference>
<dbReference type="HOGENOM" id="CLU_540540_0_0_7"/>
<reference evidence="3" key="1">
    <citation type="journal article" date="2013" name="ISME J.">
        <title>A small predatory core genome in the divergent marine Bacteriovorax marinus SJ and the terrestrial Bdellovibrio bacteriovorus.</title>
        <authorList>
            <person name="Crossman L.C."/>
            <person name="Chen H."/>
            <person name="Cerdeno-Tarraga A.M."/>
            <person name="Brooks K."/>
            <person name="Quail M.A."/>
            <person name="Pineiro S.A."/>
            <person name="Hobley L."/>
            <person name="Sockett R.E."/>
            <person name="Bentley S.D."/>
            <person name="Parkhill J."/>
            <person name="Williams H.N."/>
            <person name="Stine O.C."/>
        </authorList>
    </citation>
    <scope>NUCLEOTIDE SEQUENCE [LARGE SCALE GENOMIC DNA]</scope>
    <source>
        <strain evidence="3">ATCC BAA-682 / DSM 15412 / SJ</strain>
    </source>
</reference>
<feature type="coiled-coil region" evidence="1">
    <location>
        <begin position="155"/>
        <end position="280"/>
    </location>
</feature>
<dbReference type="InterPro" id="IPR036737">
    <property type="entry name" value="OmpA-like_sf"/>
</dbReference>
<evidence type="ECO:0000313" key="2">
    <source>
        <dbReference type="EMBL" id="CBW27356.1"/>
    </source>
</evidence>
<dbReference type="Gene3D" id="3.30.1330.60">
    <property type="entry name" value="OmpA-like domain"/>
    <property type="match status" value="1"/>
</dbReference>
<dbReference type="AlphaFoldDB" id="E1X612"/>
<dbReference type="Proteomes" id="UP000008963">
    <property type="component" value="Chromosome"/>
</dbReference>
<organism evidence="2 3">
    <name type="scientific">Halobacteriovorax marinus (strain ATCC BAA-682 / DSM 15412 / SJ)</name>
    <name type="common">Bacteriovorax marinus</name>
    <dbReference type="NCBI Taxonomy" id="862908"/>
    <lineage>
        <taxon>Bacteria</taxon>
        <taxon>Pseudomonadati</taxon>
        <taxon>Bdellovibrionota</taxon>
        <taxon>Bacteriovoracia</taxon>
        <taxon>Bacteriovoracales</taxon>
        <taxon>Halobacteriovoraceae</taxon>
        <taxon>Halobacteriovorax</taxon>
    </lineage>
</organism>
<dbReference type="KEGG" id="bmx:BMS_2568"/>
<accession>E1X612</accession>
<evidence type="ECO:0000256" key="1">
    <source>
        <dbReference type="SAM" id="Coils"/>
    </source>
</evidence>
<dbReference type="eggNOG" id="COG1196">
    <property type="taxonomic scope" value="Bacteria"/>
</dbReference>
<gene>
    <name evidence="2" type="ordered locus">BMS_2568</name>
</gene>
<dbReference type="STRING" id="862908.BMS_2568"/>